<dbReference type="RefSeq" id="WP_132818101.1">
    <property type="nucleotide sequence ID" value="NZ_SMKI01000109.1"/>
</dbReference>
<dbReference type="Pfam" id="PF03330">
    <property type="entry name" value="DPBB_1"/>
    <property type="match status" value="1"/>
</dbReference>
<name>A0A4R4TGF7_9ACTN</name>
<reference evidence="2 3" key="1">
    <citation type="submission" date="2019-03" db="EMBL/GenBank/DDBJ databases">
        <title>Draft genome sequences of novel Actinobacteria.</title>
        <authorList>
            <person name="Sahin N."/>
            <person name="Ay H."/>
            <person name="Saygin H."/>
        </authorList>
    </citation>
    <scope>NUCLEOTIDE SEQUENCE [LARGE SCALE GENOMIC DNA]</scope>
    <source>
        <strain evidence="2 3">DSM 41900</strain>
    </source>
</reference>
<evidence type="ECO:0000313" key="3">
    <source>
        <dbReference type="Proteomes" id="UP000295345"/>
    </source>
</evidence>
<keyword evidence="3" id="KW-1185">Reference proteome</keyword>
<accession>A0A4R4TGF7</accession>
<dbReference type="Gene3D" id="2.40.40.10">
    <property type="entry name" value="RlpA-like domain"/>
    <property type="match status" value="1"/>
</dbReference>
<dbReference type="OrthoDB" id="3526323at2"/>
<dbReference type="PROSITE" id="PS51257">
    <property type="entry name" value="PROKAR_LIPOPROTEIN"/>
    <property type="match status" value="1"/>
</dbReference>
<protein>
    <recommendedName>
        <fullName evidence="1">RlpA-like protein double-psi beta-barrel domain-containing protein</fullName>
    </recommendedName>
</protein>
<organism evidence="2 3">
    <name type="scientific">Streptomyces hainanensis</name>
    <dbReference type="NCBI Taxonomy" id="402648"/>
    <lineage>
        <taxon>Bacteria</taxon>
        <taxon>Bacillati</taxon>
        <taxon>Actinomycetota</taxon>
        <taxon>Actinomycetes</taxon>
        <taxon>Kitasatosporales</taxon>
        <taxon>Streptomycetaceae</taxon>
        <taxon>Streptomyces</taxon>
    </lineage>
</organism>
<dbReference type="AlphaFoldDB" id="A0A4R4TGF7"/>
<proteinExistence type="predicted"/>
<comment type="caution">
    <text evidence="2">The sequence shown here is derived from an EMBL/GenBank/DDBJ whole genome shotgun (WGS) entry which is preliminary data.</text>
</comment>
<evidence type="ECO:0000259" key="1">
    <source>
        <dbReference type="Pfam" id="PF03330"/>
    </source>
</evidence>
<dbReference type="InterPro" id="IPR009009">
    <property type="entry name" value="RlpA-like_DPBB"/>
</dbReference>
<dbReference type="InterPro" id="IPR036908">
    <property type="entry name" value="RlpA-like_sf"/>
</dbReference>
<gene>
    <name evidence="2" type="ORF">E1283_12715</name>
</gene>
<dbReference type="Proteomes" id="UP000295345">
    <property type="component" value="Unassembled WGS sequence"/>
</dbReference>
<evidence type="ECO:0000313" key="2">
    <source>
        <dbReference type="EMBL" id="TDC75376.1"/>
    </source>
</evidence>
<sequence length="141" mass="14570">MTRATDALWAGESTWFCCGPSWGPCGSAGGGACGDCRADGNHAAWPHLSESCWELTRPDLCGEHDLPRRGCGSVLTVSHQCTAAAVTVTISDCGPRTHEFCGEGVCCDGVCLTNRVLDLTPAAFAAIGSLDSGVLPVVITE</sequence>
<feature type="domain" description="RlpA-like protein double-psi beta-barrel" evidence="1">
    <location>
        <begin position="76"/>
        <end position="138"/>
    </location>
</feature>
<dbReference type="EMBL" id="SMKI01000109">
    <property type="protein sequence ID" value="TDC75376.1"/>
    <property type="molecule type" value="Genomic_DNA"/>
</dbReference>